<dbReference type="STRING" id="764103.G7E360"/>
<feature type="domain" description="TauD/TfdA-like" evidence="7">
    <location>
        <begin position="91"/>
        <end position="261"/>
    </location>
</feature>
<name>G7E360_MIXOS</name>
<dbReference type="GO" id="GO:0046872">
    <property type="term" value="F:metal ion binding"/>
    <property type="evidence" value="ECO:0007669"/>
    <property type="project" value="UniProtKB-KW"/>
</dbReference>
<keyword evidence="9" id="KW-1185">Reference proteome</keyword>
<evidence type="ECO:0000256" key="5">
    <source>
        <dbReference type="ARBA" id="ARBA00023004"/>
    </source>
</evidence>
<evidence type="ECO:0000256" key="6">
    <source>
        <dbReference type="SAM" id="MobiDB-lite"/>
    </source>
</evidence>
<organism evidence="8 9">
    <name type="scientific">Mixia osmundae (strain CBS 9802 / IAM 14324 / JCM 22182 / KY 12970)</name>
    <dbReference type="NCBI Taxonomy" id="764103"/>
    <lineage>
        <taxon>Eukaryota</taxon>
        <taxon>Fungi</taxon>
        <taxon>Dikarya</taxon>
        <taxon>Basidiomycota</taxon>
        <taxon>Pucciniomycotina</taxon>
        <taxon>Mixiomycetes</taxon>
        <taxon>Mixiales</taxon>
        <taxon>Mixiaceae</taxon>
        <taxon>Mixia</taxon>
    </lineage>
</organism>
<dbReference type="HOGENOM" id="CLU_1069555_0_0_1"/>
<protein>
    <recommendedName>
        <fullName evidence="7">TauD/TfdA-like domain-containing protein</fullName>
    </recommendedName>
</protein>
<reference evidence="8 9" key="2">
    <citation type="journal article" date="2012" name="Open Biol.">
        <title>Characteristics of nucleosomes and linker DNA regions on the genome of the basidiomycete Mixia osmundae revealed by mono- and dinucleosome mapping.</title>
        <authorList>
            <person name="Nishida H."/>
            <person name="Kondo S."/>
            <person name="Matsumoto T."/>
            <person name="Suzuki Y."/>
            <person name="Yoshikawa H."/>
            <person name="Taylor T.D."/>
            <person name="Sugiyama J."/>
        </authorList>
    </citation>
    <scope>NUCLEOTIDE SEQUENCE [LARGE SCALE GENOMIC DNA]</scope>
    <source>
        <strain evidence="9">CBS 9802 / IAM 14324 / JCM 22182 / KY 12970</strain>
    </source>
</reference>
<dbReference type="GO" id="GO:0005737">
    <property type="term" value="C:cytoplasm"/>
    <property type="evidence" value="ECO:0007669"/>
    <property type="project" value="TreeGrafter"/>
</dbReference>
<feature type="region of interest" description="Disordered" evidence="6">
    <location>
        <begin position="273"/>
        <end position="292"/>
    </location>
</feature>
<dbReference type="OMA" id="YQARIRW"/>
<evidence type="ECO:0000256" key="1">
    <source>
        <dbReference type="ARBA" id="ARBA00005896"/>
    </source>
</evidence>
<comment type="similarity">
    <text evidence="1">Belongs to the TfdA dioxygenase family.</text>
</comment>
<dbReference type="Proteomes" id="UP000009131">
    <property type="component" value="Unassembled WGS sequence"/>
</dbReference>
<comment type="caution">
    <text evidence="8">The sequence shown here is derived from an EMBL/GenBank/DDBJ whole genome shotgun (WGS) entry which is preliminary data.</text>
</comment>
<evidence type="ECO:0000313" key="8">
    <source>
        <dbReference type="EMBL" id="GAA97241.1"/>
    </source>
</evidence>
<evidence type="ECO:0000259" key="7">
    <source>
        <dbReference type="Pfam" id="PF02668"/>
    </source>
</evidence>
<proteinExistence type="inferred from homology"/>
<dbReference type="PANTHER" id="PTHR30468">
    <property type="entry name" value="ALPHA-KETOGLUTARATE-DEPENDENT SULFONATE DIOXYGENASE"/>
    <property type="match status" value="1"/>
</dbReference>
<keyword evidence="4" id="KW-0560">Oxidoreductase</keyword>
<keyword evidence="3" id="KW-0223">Dioxygenase</keyword>
<dbReference type="RefSeq" id="XP_014571082.1">
    <property type="nucleotide sequence ID" value="XM_014715596.1"/>
</dbReference>
<evidence type="ECO:0000256" key="2">
    <source>
        <dbReference type="ARBA" id="ARBA00022723"/>
    </source>
</evidence>
<dbReference type="Pfam" id="PF02668">
    <property type="entry name" value="TauD"/>
    <property type="match status" value="1"/>
</dbReference>
<reference evidence="8 9" key="1">
    <citation type="journal article" date="2011" name="J. Gen. Appl. Microbiol.">
        <title>Draft genome sequencing of the enigmatic basidiomycete Mixia osmundae.</title>
        <authorList>
            <person name="Nishida H."/>
            <person name="Nagatsuka Y."/>
            <person name="Sugiyama J."/>
        </authorList>
    </citation>
    <scope>NUCLEOTIDE SEQUENCE [LARGE SCALE GENOMIC DNA]</scope>
    <source>
        <strain evidence="9">CBS 9802 / IAM 14324 / JCM 22182 / KY 12970</strain>
    </source>
</reference>
<keyword evidence="2" id="KW-0479">Metal-binding</keyword>
<dbReference type="EMBL" id="BABT02000117">
    <property type="protein sequence ID" value="GAA97241.1"/>
    <property type="molecule type" value="Genomic_DNA"/>
</dbReference>
<gene>
    <name evidence="8" type="primary">Mo03918</name>
    <name evidence="8" type="ORF">E5Q_03918</name>
</gene>
<evidence type="ECO:0000313" key="9">
    <source>
        <dbReference type="Proteomes" id="UP000009131"/>
    </source>
</evidence>
<dbReference type="InterPro" id="IPR003819">
    <property type="entry name" value="TauD/TfdA-like"/>
</dbReference>
<dbReference type="InParanoid" id="G7E360"/>
<dbReference type="eggNOG" id="ENOG502QT05">
    <property type="taxonomic scope" value="Eukaryota"/>
</dbReference>
<sequence length="292" mass="32923">MSTQTIHKLSLRAGTADTSIDEKFKKDLHLFPTYAQGVAREPDYAFDAWLPRPDPSLHYEPLTDFEHVDPGTRVPDPLTNPLDELLKNAQTAEITPAIGTEVSGVQLSTLSPAQKDQLSVLAARRGVLIFREQDFQELSVPDALDWARYFGRLHIHPTSAHPEGYPEVHLVYRDRKSSFNYEKSDRTNSVTWHSDVSYETQPPGLTSLFLFSSPESGGDTLFVNTAKAYERLSPEFRERLHGLQVVHSGHEQANYLRRDGKRGAHSALLDLPEGARRHGARLTPQAERPFFK</sequence>
<dbReference type="OrthoDB" id="10257314at2759"/>
<dbReference type="PANTHER" id="PTHR30468:SF1">
    <property type="entry name" value="ALPHA-KETOGLUTARATE-DEPENDENT SULFONATE DIOXYGENASE"/>
    <property type="match status" value="1"/>
</dbReference>
<dbReference type="AlphaFoldDB" id="G7E360"/>
<accession>G7E360</accession>
<keyword evidence="5" id="KW-0408">Iron</keyword>
<dbReference type="SUPFAM" id="SSF51197">
    <property type="entry name" value="Clavaminate synthase-like"/>
    <property type="match status" value="1"/>
</dbReference>
<dbReference type="InterPro" id="IPR051323">
    <property type="entry name" value="AtsK-like"/>
</dbReference>
<dbReference type="InterPro" id="IPR042098">
    <property type="entry name" value="TauD-like_sf"/>
</dbReference>
<evidence type="ECO:0000256" key="4">
    <source>
        <dbReference type="ARBA" id="ARBA00023002"/>
    </source>
</evidence>
<evidence type="ECO:0000256" key="3">
    <source>
        <dbReference type="ARBA" id="ARBA00022964"/>
    </source>
</evidence>
<dbReference type="GO" id="GO:0016706">
    <property type="term" value="F:2-oxoglutarate-dependent dioxygenase activity"/>
    <property type="evidence" value="ECO:0007669"/>
    <property type="project" value="TreeGrafter"/>
</dbReference>
<dbReference type="Gene3D" id="3.60.130.10">
    <property type="entry name" value="Clavaminate synthase-like"/>
    <property type="match status" value="1"/>
</dbReference>